<keyword evidence="5" id="KW-0687">Ribonucleoprotein</keyword>
<dbReference type="AlphaFoldDB" id="A0A1H8F276"/>
<feature type="compositionally biased region" description="Polar residues" evidence="3">
    <location>
        <begin position="1"/>
        <end position="22"/>
    </location>
</feature>
<evidence type="ECO:0000256" key="1">
    <source>
        <dbReference type="ARBA" id="ARBA00022679"/>
    </source>
</evidence>
<proteinExistence type="predicted"/>
<organism evidence="5 6">
    <name type="scientific">Brachymonas denitrificans DSM 15123</name>
    <dbReference type="NCBI Taxonomy" id="1121117"/>
    <lineage>
        <taxon>Bacteria</taxon>
        <taxon>Pseudomonadati</taxon>
        <taxon>Pseudomonadota</taxon>
        <taxon>Betaproteobacteria</taxon>
        <taxon>Burkholderiales</taxon>
        <taxon>Comamonadaceae</taxon>
        <taxon>Brachymonas</taxon>
    </lineage>
</organism>
<dbReference type="InterPro" id="IPR000182">
    <property type="entry name" value="GNAT_dom"/>
</dbReference>
<dbReference type="Pfam" id="PF00583">
    <property type="entry name" value="Acetyltransf_1"/>
    <property type="match status" value="1"/>
</dbReference>
<keyword evidence="1" id="KW-0808">Transferase</keyword>
<dbReference type="EMBL" id="FOCW01000001">
    <property type="protein sequence ID" value="SEN25842.1"/>
    <property type="molecule type" value="Genomic_DNA"/>
</dbReference>
<sequence>MTAGQDSQIPTGSRTDGASLNDPQRDMTVSVMLADYHDPVHAKALVDLLDAYASDPAGGGEGLCDDVKRGLIPAMASRPDAFSVLAWECLSEDGGLRPIGLINCFEGFSTFAARPLINVHDVAVLPGYRGRGVAQAMLARVEEEARRRGACKLTLEVLEGNQPAMRLYQREGFAPYSLDPAWGTAVMMQKPL</sequence>
<evidence type="ECO:0000256" key="3">
    <source>
        <dbReference type="SAM" id="MobiDB-lite"/>
    </source>
</evidence>
<keyword evidence="5" id="KW-0689">Ribosomal protein</keyword>
<feature type="domain" description="N-acetyltransferase" evidence="4">
    <location>
        <begin position="46"/>
        <end position="192"/>
    </location>
</feature>
<reference evidence="5 6" key="1">
    <citation type="submission" date="2016-10" db="EMBL/GenBank/DDBJ databases">
        <authorList>
            <person name="de Groot N.N."/>
        </authorList>
    </citation>
    <scope>NUCLEOTIDE SEQUENCE [LARGE SCALE GENOMIC DNA]</scope>
    <source>
        <strain evidence="5 6">DSM 15123</strain>
    </source>
</reference>
<evidence type="ECO:0000256" key="2">
    <source>
        <dbReference type="ARBA" id="ARBA00023315"/>
    </source>
</evidence>
<dbReference type="GO" id="GO:0016747">
    <property type="term" value="F:acyltransferase activity, transferring groups other than amino-acyl groups"/>
    <property type="evidence" value="ECO:0007669"/>
    <property type="project" value="InterPro"/>
</dbReference>
<dbReference type="Gene3D" id="3.40.630.30">
    <property type="match status" value="1"/>
</dbReference>
<dbReference type="PANTHER" id="PTHR43420">
    <property type="entry name" value="ACETYLTRANSFERASE"/>
    <property type="match status" value="1"/>
</dbReference>
<accession>A0A1H8F276</accession>
<name>A0A1H8F276_9BURK</name>
<feature type="region of interest" description="Disordered" evidence="3">
    <location>
        <begin position="1"/>
        <end position="23"/>
    </location>
</feature>
<evidence type="ECO:0000313" key="6">
    <source>
        <dbReference type="Proteomes" id="UP000199531"/>
    </source>
</evidence>
<keyword evidence="2" id="KW-0012">Acyltransferase</keyword>
<protein>
    <submittedName>
        <fullName evidence="5">Ribosomal protein S18 acetylase RimI</fullName>
    </submittedName>
</protein>
<evidence type="ECO:0000259" key="4">
    <source>
        <dbReference type="PROSITE" id="PS51186"/>
    </source>
</evidence>
<dbReference type="PROSITE" id="PS51186">
    <property type="entry name" value="GNAT"/>
    <property type="match status" value="1"/>
</dbReference>
<keyword evidence="6" id="KW-1185">Reference proteome</keyword>
<dbReference type="Proteomes" id="UP000199531">
    <property type="component" value="Unassembled WGS sequence"/>
</dbReference>
<evidence type="ECO:0000313" key="5">
    <source>
        <dbReference type="EMBL" id="SEN25842.1"/>
    </source>
</evidence>
<dbReference type="InterPro" id="IPR016181">
    <property type="entry name" value="Acyl_CoA_acyltransferase"/>
</dbReference>
<gene>
    <name evidence="5" type="ORF">SAMN02745977_00900</name>
</gene>
<dbReference type="SUPFAM" id="SSF55729">
    <property type="entry name" value="Acyl-CoA N-acyltransferases (Nat)"/>
    <property type="match status" value="1"/>
</dbReference>
<dbReference type="STRING" id="1121117.SAMN02745977_00900"/>
<dbReference type="GO" id="GO:0005840">
    <property type="term" value="C:ribosome"/>
    <property type="evidence" value="ECO:0007669"/>
    <property type="project" value="UniProtKB-KW"/>
</dbReference>
<dbReference type="InterPro" id="IPR050680">
    <property type="entry name" value="YpeA/RimI_acetyltransf"/>
</dbReference>
<dbReference type="CDD" id="cd04301">
    <property type="entry name" value="NAT_SF"/>
    <property type="match status" value="1"/>
</dbReference>